<organism evidence="13 14">
    <name type="scientific">Candidatus Kinetoplastidibacterium kentomonadis</name>
    <dbReference type="NCBI Taxonomy" id="1576550"/>
    <lineage>
        <taxon>Bacteria</taxon>
        <taxon>Pseudomonadati</taxon>
        <taxon>Pseudomonadota</taxon>
        <taxon>Betaproteobacteria</taxon>
        <taxon>Candidatus Kinetoplastidibacterium</taxon>
    </lineage>
</organism>
<dbReference type="GO" id="GO:0000107">
    <property type="term" value="F:imidazoleglycerol-phosphate synthase activity"/>
    <property type="evidence" value="ECO:0007669"/>
    <property type="project" value="UniProtKB-UniRule"/>
</dbReference>
<keyword evidence="7 10" id="KW-0456">Lyase</keyword>
<evidence type="ECO:0000256" key="10">
    <source>
        <dbReference type="HAMAP-Rule" id="MF_00278"/>
    </source>
</evidence>
<evidence type="ECO:0000256" key="3">
    <source>
        <dbReference type="ARBA" id="ARBA00022605"/>
    </source>
</evidence>
<feature type="active site" evidence="10 11">
    <location>
        <position position="194"/>
    </location>
</feature>
<dbReference type="Gene3D" id="3.40.50.880">
    <property type="match status" value="1"/>
</dbReference>
<comment type="catalytic activity">
    <reaction evidence="8 10">
        <text>5-[(5-phospho-1-deoxy-D-ribulos-1-ylimino)methylamino]-1-(5-phospho-beta-D-ribosyl)imidazole-4-carboxamide + L-glutamine = D-erythro-1-(imidazol-4-yl)glycerol 3-phosphate + 5-amino-1-(5-phospho-beta-D-ribosyl)imidazole-4-carboxamide + L-glutamate + H(+)</text>
        <dbReference type="Rhea" id="RHEA:24793"/>
        <dbReference type="ChEBI" id="CHEBI:15378"/>
        <dbReference type="ChEBI" id="CHEBI:29985"/>
        <dbReference type="ChEBI" id="CHEBI:58278"/>
        <dbReference type="ChEBI" id="CHEBI:58359"/>
        <dbReference type="ChEBI" id="CHEBI:58475"/>
        <dbReference type="ChEBI" id="CHEBI:58525"/>
        <dbReference type="EC" id="4.3.2.10"/>
    </reaction>
</comment>
<keyword evidence="14" id="KW-1185">Reference proteome</keyword>
<dbReference type="PANTHER" id="PTHR42701">
    <property type="entry name" value="IMIDAZOLE GLYCEROL PHOSPHATE SYNTHASE SUBUNIT HISH"/>
    <property type="match status" value="1"/>
</dbReference>
<evidence type="ECO:0000259" key="12">
    <source>
        <dbReference type="Pfam" id="PF00117"/>
    </source>
</evidence>
<dbReference type="AlphaFoldDB" id="A0A3S7J911"/>
<keyword evidence="5 10" id="KW-0315">Glutamine amidotransferase</keyword>
<evidence type="ECO:0000256" key="8">
    <source>
        <dbReference type="ARBA" id="ARBA00047838"/>
    </source>
</evidence>
<keyword evidence="3 10" id="KW-0028">Amino-acid biosynthesis</keyword>
<dbReference type="OrthoDB" id="9807137at2"/>
<evidence type="ECO:0000256" key="6">
    <source>
        <dbReference type="ARBA" id="ARBA00023102"/>
    </source>
</evidence>
<dbReference type="PIRSF" id="PIRSF000495">
    <property type="entry name" value="Amidotransf_hisH"/>
    <property type="match status" value="1"/>
</dbReference>
<evidence type="ECO:0000256" key="11">
    <source>
        <dbReference type="PIRSR" id="PIRSR000495-1"/>
    </source>
</evidence>
<accession>A0A3S7J911</accession>
<evidence type="ECO:0000256" key="7">
    <source>
        <dbReference type="ARBA" id="ARBA00023239"/>
    </source>
</evidence>
<dbReference type="PROSITE" id="PS51273">
    <property type="entry name" value="GATASE_TYPE_1"/>
    <property type="match status" value="1"/>
</dbReference>
<feature type="active site" description="Nucleophile" evidence="10 11">
    <location>
        <position position="84"/>
    </location>
</feature>
<dbReference type="HAMAP" id="MF_00278">
    <property type="entry name" value="HisH"/>
    <property type="match status" value="1"/>
</dbReference>
<feature type="domain" description="Glutamine amidotransferase" evidence="12">
    <location>
        <begin position="7"/>
        <end position="204"/>
    </location>
</feature>
<dbReference type="SUPFAM" id="SSF52317">
    <property type="entry name" value="Class I glutamine amidotransferase-like"/>
    <property type="match status" value="1"/>
</dbReference>
<protein>
    <recommendedName>
        <fullName evidence="10">Imidazole glycerol phosphate synthase subunit HisH</fullName>
        <ecNumber evidence="10">4.3.2.10</ecNumber>
    </recommendedName>
    <alternativeName>
        <fullName evidence="10">IGP synthase glutaminase subunit</fullName>
        <ecNumber evidence="10">3.5.1.2</ecNumber>
    </alternativeName>
    <alternativeName>
        <fullName evidence="10">IGP synthase subunit HisH</fullName>
    </alternativeName>
    <alternativeName>
        <fullName evidence="10">ImGP synthase subunit HisH</fullName>
        <shortName evidence="10">IGPS subunit HisH</shortName>
    </alternativeName>
</protein>
<name>A0A3S7J911_9PROT</name>
<dbReference type="NCBIfam" id="TIGR01855">
    <property type="entry name" value="IMP_synth_hisH"/>
    <property type="match status" value="1"/>
</dbReference>
<comment type="pathway">
    <text evidence="1 10">Amino-acid biosynthesis; L-histidine biosynthesis; L-histidine from 5-phospho-alpha-D-ribose 1-diphosphate: step 5/9.</text>
</comment>
<evidence type="ECO:0000256" key="5">
    <source>
        <dbReference type="ARBA" id="ARBA00022962"/>
    </source>
</evidence>
<dbReference type="CDD" id="cd01748">
    <property type="entry name" value="GATase1_IGP_Synthase"/>
    <property type="match status" value="1"/>
</dbReference>
<keyword evidence="10" id="KW-0963">Cytoplasm</keyword>
<proteinExistence type="inferred from homology"/>
<feature type="active site" evidence="10 11">
    <location>
        <position position="196"/>
    </location>
</feature>
<dbReference type="EC" id="3.5.1.2" evidence="10"/>
<evidence type="ECO:0000256" key="9">
    <source>
        <dbReference type="ARBA" id="ARBA00049534"/>
    </source>
</evidence>
<evidence type="ECO:0000256" key="1">
    <source>
        <dbReference type="ARBA" id="ARBA00005091"/>
    </source>
</evidence>
<dbReference type="KEGG" id="kso:CKSOR_00022"/>
<dbReference type="GO" id="GO:0005737">
    <property type="term" value="C:cytoplasm"/>
    <property type="evidence" value="ECO:0007669"/>
    <property type="project" value="UniProtKB-SubCell"/>
</dbReference>
<dbReference type="RefSeq" id="WP_108673592.1">
    <property type="nucleotide sequence ID" value="NZ_CP025628.1"/>
</dbReference>
<comment type="subunit">
    <text evidence="2 10">Heterodimer of HisH and HisF.</text>
</comment>
<dbReference type="InterPro" id="IPR010139">
    <property type="entry name" value="Imidazole-glycPsynth_HisH"/>
</dbReference>
<dbReference type="InterPro" id="IPR017926">
    <property type="entry name" value="GATASE"/>
</dbReference>
<dbReference type="PANTHER" id="PTHR42701:SF1">
    <property type="entry name" value="IMIDAZOLE GLYCEROL PHOSPHATE SYNTHASE SUBUNIT HISH"/>
    <property type="match status" value="1"/>
</dbReference>
<evidence type="ECO:0000313" key="13">
    <source>
        <dbReference type="EMBL" id="AWD32167.1"/>
    </source>
</evidence>
<reference evidence="13 14" key="1">
    <citation type="journal article" date="2018" name="Parasitology">
        <title>The reduced genome of Candidatus Kinetoplastibacterium sorsogonicusi, the endosymbiont of Kentomonas sorsogonicus (Trypanosomatidae): loss of the haem-synthesis pathway.</title>
        <authorList>
            <person name="Silva F.M."/>
            <person name="Kostygov A.Y."/>
            <person name="Spodareva V.V."/>
            <person name="Butenko A."/>
            <person name="Tossou R."/>
            <person name="Lukes J."/>
            <person name="Yurchenko V."/>
            <person name="Alves J.M.P."/>
        </authorList>
    </citation>
    <scope>NUCLEOTIDE SEQUENCE [LARGE SCALE GENOMIC DNA]</scope>
    <source>
        <strain evidence="13 14">MF-08</strain>
    </source>
</reference>
<comment type="subcellular location">
    <subcellularLocation>
        <location evidence="10">Cytoplasm</location>
    </subcellularLocation>
</comment>
<evidence type="ECO:0000256" key="4">
    <source>
        <dbReference type="ARBA" id="ARBA00022801"/>
    </source>
</evidence>
<sequence>MKSTNIVIVNYGMGNLHSIARAVNHVSSHTNIVISSKKQDIEKADKIILPGQGAMRDCMLNLKNYDLLDSILNILKNKPLFGICVGQQMLFSKSEEGDVHCLNFLPGIVKHFRSNNLFLNNDIKLKVPHMGWNTVQQNVKHHMWKGIPNNEFFYFIHSYYVIPEESSIIASTSSYGITFASAIIKDNVFATQFHPEKSSNYGLMLYKNFIEWQP</sequence>
<comment type="function">
    <text evidence="10">IGPS catalyzes the conversion of PRFAR and glutamine to IGP, AICAR and glutamate. The HisH subunit catalyzes the hydrolysis of glutamine to glutamate and ammonia as part of the synthesis of IGP and AICAR. The resulting ammonia molecule is channeled to the active site of HisF.</text>
</comment>
<keyword evidence="13" id="KW-0328">Glycosyltransferase</keyword>
<dbReference type="UniPathway" id="UPA00031">
    <property type="reaction ID" value="UER00010"/>
</dbReference>
<dbReference type="Proteomes" id="UP000266796">
    <property type="component" value="Chromosome"/>
</dbReference>
<dbReference type="EC" id="4.3.2.10" evidence="10"/>
<dbReference type="GO" id="GO:0016829">
    <property type="term" value="F:lyase activity"/>
    <property type="evidence" value="ECO:0007669"/>
    <property type="project" value="UniProtKB-KW"/>
</dbReference>
<keyword evidence="6 10" id="KW-0368">Histidine biosynthesis</keyword>
<keyword evidence="4 10" id="KW-0378">Hydrolase</keyword>
<gene>
    <name evidence="10 13" type="primary">hisH</name>
    <name evidence="13" type="ORF">CKSOR_00022</name>
</gene>
<keyword evidence="13" id="KW-0808">Transferase</keyword>
<dbReference type="GO" id="GO:0000105">
    <property type="term" value="P:L-histidine biosynthetic process"/>
    <property type="evidence" value="ECO:0007669"/>
    <property type="project" value="UniProtKB-UniRule"/>
</dbReference>
<evidence type="ECO:0000256" key="2">
    <source>
        <dbReference type="ARBA" id="ARBA00011152"/>
    </source>
</evidence>
<dbReference type="InterPro" id="IPR029062">
    <property type="entry name" value="Class_I_gatase-like"/>
</dbReference>
<evidence type="ECO:0000313" key="14">
    <source>
        <dbReference type="Proteomes" id="UP000266796"/>
    </source>
</evidence>
<dbReference type="Pfam" id="PF00117">
    <property type="entry name" value="GATase"/>
    <property type="match status" value="1"/>
</dbReference>
<dbReference type="GO" id="GO:0004359">
    <property type="term" value="F:glutaminase activity"/>
    <property type="evidence" value="ECO:0007669"/>
    <property type="project" value="UniProtKB-EC"/>
</dbReference>
<comment type="catalytic activity">
    <reaction evidence="9 10">
        <text>L-glutamine + H2O = L-glutamate + NH4(+)</text>
        <dbReference type="Rhea" id="RHEA:15889"/>
        <dbReference type="ChEBI" id="CHEBI:15377"/>
        <dbReference type="ChEBI" id="CHEBI:28938"/>
        <dbReference type="ChEBI" id="CHEBI:29985"/>
        <dbReference type="ChEBI" id="CHEBI:58359"/>
        <dbReference type="EC" id="3.5.1.2"/>
    </reaction>
</comment>
<dbReference type="EMBL" id="CP025628">
    <property type="protein sequence ID" value="AWD32167.1"/>
    <property type="molecule type" value="Genomic_DNA"/>
</dbReference>